<evidence type="ECO:0000313" key="11">
    <source>
        <dbReference type="EMBL" id="MEC5498383.1"/>
    </source>
</evidence>
<comment type="similarity">
    <text evidence="1">Belongs to the N(4)/N(6)-methyltransferase family. N(4) subfamily.</text>
</comment>
<dbReference type="EMBL" id="JARTMM020000001">
    <property type="protein sequence ID" value="MEC5498383.1"/>
    <property type="molecule type" value="Genomic_DNA"/>
</dbReference>
<dbReference type="InterPro" id="IPR017985">
    <property type="entry name" value="MeTrfase_CN4_CS"/>
</dbReference>
<dbReference type="InterPro" id="IPR029063">
    <property type="entry name" value="SAM-dependent_MTases_sf"/>
</dbReference>
<dbReference type="EC" id="2.1.1.-" evidence="8"/>
<dbReference type="Proteomes" id="UP001174156">
    <property type="component" value="Unassembled WGS sequence"/>
</dbReference>
<comment type="catalytic activity">
    <reaction evidence="7">
        <text>a 2'-deoxycytidine in DNA + S-adenosyl-L-methionine = an N(4)-methyl-2'-deoxycytidine in DNA + S-adenosyl-L-homocysteine + H(+)</text>
        <dbReference type="Rhea" id="RHEA:16857"/>
        <dbReference type="Rhea" id="RHEA-COMP:11369"/>
        <dbReference type="Rhea" id="RHEA-COMP:13674"/>
        <dbReference type="ChEBI" id="CHEBI:15378"/>
        <dbReference type="ChEBI" id="CHEBI:57856"/>
        <dbReference type="ChEBI" id="CHEBI:59789"/>
        <dbReference type="ChEBI" id="CHEBI:85452"/>
        <dbReference type="ChEBI" id="CHEBI:137933"/>
        <dbReference type="EC" id="2.1.1.113"/>
    </reaction>
</comment>
<evidence type="ECO:0000256" key="7">
    <source>
        <dbReference type="ARBA" id="ARBA00049120"/>
    </source>
</evidence>
<dbReference type="PRINTS" id="PR00508">
    <property type="entry name" value="S21N4MTFRASE"/>
</dbReference>
<evidence type="ECO:0000313" key="12">
    <source>
        <dbReference type="Proteomes" id="UP001174156"/>
    </source>
</evidence>
<dbReference type="InterPro" id="IPR002941">
    <property type="entry name" value="DNA_methylase_N4/N6"/>
</dbReference>
<organism evidence="10">
    <name type="scientific">Acinetobacter baumannii</name>
    <dbReference type="NCBI Taxonomy" id="470"/>
    <lineage>
        <taxon>Bacteria</taxon>
        <taxon>Pseudomonadati</taxon>
        <taxon>Pseudomonadota</taxon>
        <taxon>Gammaproteobacteria</taxon>
        <taxon>Moraxellales</taxon>
        <taxon>Moraxellaceae</taxon>
        <taxon>Acinetobacter</taxon>
        <taxon>Acinetobacter calcoaceticus/baumannii complex</taxon>
    </lineage>
</organism>
<dbReference type="GO" id="GO:0032259">
    <property type="term" value="P:methylation"/>
    <property type="evidence" value="ECO:0007669"/>
    <property type="project" value="UniProtKB-KW"/>
</dbReference>
<reference evidence="11 12" key="1">
    <citation type="journal article" date="2023" name="Nat. Commun.">
        <title>Genomic dissection of endemic carbapenem resistance reveals metallo-beta-lactamase dissemination through clonal, plasmid and integron transfer.</title>
        <authorList>
            <person name="Macesic N."/>
            <person name="Hawkey J."/>
            <person name="Vezina B."/>
            <person name="Wisniewski J.A."/>
            <person name="Cottingham H."/>
            <person name="Blakeway L.V."/>
            <person name="Harshegyi T."/>
            <person name="Pragastis K."/>
            <person name="Badoordeen G.Z."/>
            <person name="Dennison A."/>
            <person name="Spelman D.W."/>
            <person name="Jenney A.W.J."/>
            <person name="Peleg A.Y."/>
        </authorList>
    </citation>
    <scope>NUCLEOTIDE SEQUENCE [LARGE SCALE GENOMIC DNA]</scope>
    <source>
        <strain evidence="11 12">CPO519</strain>
    </source>
</reference>
<evidence type="ECO:0000313" key="10">
    <source>
        <dbReference type="EMBL" id="MDK4883774.1"/>
    </source>
</evidence>
<reference evidence="11" key="3">
    <citation type="submission" date="2024-01" db="EMBL/GenBank/DDBJ databases">
        <authorList>
            <person name="Macesic N."/>
        </authorList>
    </citation>
    <scope>NUCLEOTIDE SEQUENCE</scope>
    <source>
        <strain evidence="11">CPO519</strain>
    </source>
</reference>
<dbReference type="GO" id="GO:0008170">
    <property type="term" value="F:N-methyltransferase activity"/>
    <property type="evidence" value="ECO:0007669"/>
    <property type="project" value="InterPro"/>
</dbReference>
<dbReference type="EMBL" id="JARTMM010000135">
    <property type="protein sequence ID" value="MDK4883774.1"/>
    <property type="molecule type" value="Genomic_DNA"/>
</dbReference>
<comment type="caution">
    <text evidence="10">The sequence shown here is derived from an EMBL/GenBank/DDBJ whole genome shotgun (WGS) entry which is preliminary data.</text>
</comment>
<dbReference type="GO" id="GO:0003677">
    <property type="term" value="F:DNA binding"/>
    <property type="evidence" value="ECO:0007669"/>
    <property type="project" value="UniProtKB-KW"/>
</dbReference>
<dbReference type="Pfam" id="PF01555">
    <property type="entry name" value="N6_N4_Mtase"/>
    <property type="match status" value="1"/>
</dbReference>
<keyword evidence="5" id="KW-0680">Restriction system</keyword>
<evidence type="ECO:0000256" key="4">
    <source>
        <dbReference type="ARBA" id="ARBA00022691"/>
    </source>
</evidence>
<evidence type="ECO:0000256" key="5">
    <source>
        <dbReference type="ARBA" id="ARBA00022747"/>
    </source>
</evidence>
<protein>
    <recommendedName>
        <fullName evidence="8">Methyltransferase</fullName>
        <ecNumber evidence="8">2.1.1.-</ecNumber>
    </recommendedName>
</protein>
<reference evidence="10" key="2">
    <citation type="submission" date="2023-01" db="EMBL/GenBank/DDBJ databases">
        <title>Genomic dissection of endemic carbapenem resistance: metallo-beta-lactamase gene dissemination through clonal, plasmid and integron transfer pathways.</title>
        <authorList>
            <person name="Macesic N."/>
        </authorList>
    </citation>
    <scope>NUCLEOTIDE SEQUENCE</scope>
    <source>
        <strain evidence="10">CPO519</strain>
    </source>
</reference>
<feature type="domain" description="DNA methylase N-4/N-6" evidence="9">
    <location>
        <begin position="16"/>
        <end position="81"/>
    </location>
</feature>
<name>A0AA90HXJ3_ACIBA</name>
<dbReference type="GO" id="GO:0009307">
    <property type="term" value="P:DNA restriction-modification system"/>
    <property type="evidence" value="ECO:0007669"/>
    <property type="project" value="UniProtKB-KW"/>
</dbReference>
<keyword evidence="4" id="KW-0949">S-adenosyl-L-methionine</keyword>
<evidence type="ECO:0000256" key="3">
    <source>
        <dbReference type="ARBA" id="ARBA00022679"/>
    </source>
</evidence>
<keyword evidence="2 10" id="KW-0489">Methyltransferase</keyword>
<dbReference type="SUPFAM" id="SSF53335">
    <property type="entry name" value="S-adenosyl-L-methionine-dependent methyltransferases"/>
    <property type="match status" value="2"/>
</dbReference>
<dbReference type="Gene3D" id="3.40.50.150">
    <property type="entry name" value="Vaccinia Virus protein VP39"/>
    <property type="match status" value="2"/>
</dbReference>
<dbReference type="PROSITE" id="PS00093">
    <property type="entry name" value="N4_MTASE"/>
    <property type="match status" value="1"/>
</dbReference>
<accession>A0AA90HXJ3</accession>
<sequence length="426" mass="48562">MISDKTLRQLNSIDWDFIEPLHGTSKILHWYPGTFPSELPCSLIQGLSNIDDLVLDPYAGVGTTGLEALRLGRKVWLVENNPIGCLASYVGGCLLLIKNYDSSLVTPIFKKIKYLLQNVFSESSSELDFPIDYSLLHDIDNIIDKLVNPNPSIFLNYLLKNHPKLENLSPWIENNSLDKVSRIINQLYLNDELNSFDRLLIITMLSAVLKSCSSQTQSWGHIADRVLPKEMIEKDVVLNCLKWLNKTEKSITNTDVISDKKFNECRLWVSHYNWGNDISSLEAPPFPVDLLVTSPPYADAIDYTFAQRLSLYLIGYDDFQIKNISNVEIGARRKRAKSTSTNNWAKELSEALNIQKRFLSEKGFLSFVLPHKDAGRNIGVEAITANLEADSYELIFEVDRAIRQLKTRQSWTSIKKEIVQIYGKKR</sequence>
<dbReference type="InterPro" id="IPR001091">
    <property type="entry name" value="RM_Methyltransferase"/>
</dbReference>
<evidence type="ECO:0000256" key="6">
    <source>
        <dbReference type="ARBA" id="ARBA00023125"/>
    </source>
</evidence>
<evidence type="ECO:0000256" key="8">
    <source>
        <dbReference type="RuleBase" id="RU362026"/>
    </source>
</evidence>
<evidence type="ECO:0000256" key="2">
    <source>
        <dbReference type="ARBA" id="ARBA00022603"/>
    </source>
</evidence>
<evidence type="ECO:0000259" key="9">
    <source>
        <dbReference type="Pfam" id="PF01555"/>
    </source>
</evidence>
<evidence type="ECO:0000256" key="1">
    <source>
        <dbReference type="ARBA" id="ARBA00010203"/>
    </source>
</evidence>
<dbReference type="GO" id="GO:0015667">
    <property type="term" value="F:site-specific DNA-methyltransferase (cytosine-N4-specific) activity"/>
    <property type="evidence" value="ECO:0007669"/>
    <property type="project" value="UniProtKB-EC"/>
</dbReference>
<gene>
    <name evidence="11" type="ORF">P9867_018575</name>
    <name evidence="10" type="ORF">P9867_19670</name>
</gene>
<proteinExistence type="inferred from homology"/>
<dbReference type="AlphaFoldDB" id="A0AA90HXJ3"/>
<keyword evidence="6" id="KW-0238">DNA-binding</keyword>
<keyword evidence="3" id="KW-0808">Transferase</keyword>